<dbReference type="Proteomes" id="UP001157418">
    <property type="component" value="Unassembled WGS sequence"/>
</dbReference>
<evidence type="ECO:0000313" key="2">
    <source>
        <dbReference type="Proteomes" id="UP001157418"/>
    </source>
</evidence>
<sequence length="216" mass="23880">MKTTRTKLDVNVDDVDDQSENDDACQSVSPIRPTTFMSGFAQFANTPSRKKRKDYAQLVSTTNIIDLEHRQGFGSNTRVAFMNAMQGVAMEVPSVQRGTTFGTTRSHVILGDGSGSNFVSWTPQTSCMAEPTAIFHPSWNITYETSVMDSTYSSDFISNVISNVFPQVTFHTYHDLHDTDCNAHTQNNAHSNARKAHIHNANGNDRTHDGVTSLNS</sequence>
<dbReference type="AlphaFoldDB" id="A0AAU9N149"/>
<comment type="caution">
    <text evidence="1">The sequence shown here is derived from an EMBL/GenBank/DDBJ whole genome shotgun (WGS) entry which is preliminary data.</text>
</comment>
<gene>
    <name evidence="1" type="ORF">LVIROSA_LOCUS19472</name>
</gene>
<proteinExistence type="predicted"/>
<dbReference type="EMBL" id="CAKMRJ010003334">
    <property type="protein sequence ID" value="CAH1432850.1"/>
    <property type="molecule type" value="Genomic_DNA"/>
</dbReference>
<organism evidence="1 2">
    <name type="scientific">Lactuca virosa</name>
    <dbReference type="NCBI Taxonomy" id="75947"/>
    <lineage>
        <taxon>Eukaryota</taxon>
        <taxon>Viridiplantae</taxon>
        <taxon>Streptophyta</taxon>
        <taxon>Embryophyta</taxon>
        <taxon>Tracheophyta</taxon>
        <taxon>Spermatophyta</taxon>
        <taxon>Magnoliopsida</taxon>
        <taxon>eudicotyledons</taxon>
        <taxon>Gunneridae</taxon>
        <taxon>Pentapetalae</taxon>
        <taxon>asterids</taxon>
        <taxon>campanulids</taxon>
        <taxon>Asterales</taxon>
        <taxon>Asteraceae</taxon>
        <taxon>Cichorioideae</taxon>
        <taxon>Cichorieae</taxon>
        <taxon>Lactucinae</taxon>
        <taxon>Lactuca</taxon>
    </lineage>
</organism>
<evidence type="ECO:0000313" key="1">
    <source>
        <dbReference type="EMBL" id="CAH1432850.1"/>
    </source>
</evidence>
<accession>A0AAU9N149</accession>
<name>A0AAU9N149_9ASTR</name>
<keyword evidence="2" id="KW-1185">Reference proteome</keyword>
<protein>
    <submittedName>
        <fullName evidence="1">Uncharacterized protein</fullName>
    </submittedName>
</protein>
<reference evidence="1 2" key="1">
    <citation type="submission" date="2022-01" db="EMBL/GenBank/DDBJ databases">
        <authorList>
            <person name="Xiong W."/>
            <person name="Schranz E."/>
        </authorList>
    </citation>
    <scope>NUCLEOTIDE SEQUENCE [LARGE SCALE GENOMIC DNA]</scope>
</reference>